<dbReference type="EMBL" id="CP014639">
    <property type="protein sequence ID" value="ANH78473.1"/>
    <property type="molecule type" value="Genomic_DNA"/>
</dbReference>
<dbReference type="Proteomes" id="UP000078162">
    <property type="component" value="Chromosome"/>
</dbReference>
<dbReference type="PATRIC" id="fig|1806891.3.peg.294"/>
<proteinExistence type="predicted"/>
<keyword evidence="2" id="KW-1185">Reference proteome</keyword>
<name>A0A1A9HWJ1_9CHLA</name>
<dbReference type="OrthoDB" id="21684at2"/>
<evidence type="ECO:0000313" key="2">
    <source>
        <dbReference type="Proteomes" id="UP000078162"/>
    </source>
</evidence>
<accession>A0A1A9HWJ1</accession>
<reference evidence="2" key="1">
    <citation type="submission" date="2016-03" db="EMBL/GenBank/DDBJ databases">
        <title>Culture-independent genomics supports pathogen discovery for uncultivable bacteria within the genus Chlamydia.</title>
        <authorList>
            <person name="Taylor-Brown A."/>
            <person name="Bachmann N.L."/>
            <person name="Borel N."/>
            <person name="Polkinghorne A."/>
        </authorList>
    </citation>
    <scope>NUCLEOTIDE SEQUENCE [LARGE SCALE GENOMIC DNA]</scope>
    <source>
        <strain evidence="2">2742-308</strain>
    </source>
</reference>
<dbReference type="RefSeq" id="WP_066481716.1">
    <property type="nucleotide sequence ID" value="NZ_CP014639.1"/>
</dbReference>
<gene>
    <name evidence="1" type="ORF">Cs308_0302</name>
</gene>
<organism evidence="1 2">
    <name type="scientific">Candidatus Chlamydia sanziniae</name>
    <dbReference type="NCBI Taxonomy" id="1806891"/>
    <lineage>
        <taxon>Bacteria</taxon>
        <taxon>Pseudomonadati</taxon>
        <taxon>Chlamydiota</taxon>
        <taxon>Chlamydiia</taxon>
        <taxon>Chlamydiales</taxon>
        <taxon>Chlamydiaceae</taxon>
        <taxon>Chlamydia/Chlamydophila group</taxon>
        <taxon>Chlamydia</taxon>
    </lineage>
</organism>
<sequence length="141" mass="16056">MSLDFLEKFYRQSILNQATAFPEGYVNIADVISYPHVDPSEDLLKDHPDNDFIIAESADKLTLFNADFAIWLVPEVVEGEAVTRGYIALHDAEGQCYPELAFEAVGQYNQSSLILEALQLYLKEIKDTEKTLRSFRFTQES</sequence>
<dbReference type="KEGG" id="csaz:Cs308_0302"/>
<protein>
    <submittedName>
        <fullName evidence="1">Uncharacterized protein</fullName>
    </submittedName>
</protein>
<dbReference type="AlphaFoldDB" id="A0A1A9HWJ1"/>
<evidence type="ECO:0000313" key="1">
    <source>
        <dbReference type="EMBL" id="ANH78473.1"/>
    </source>
</evidence>